<dbReference type="Gene3D" id="3.30.70.270">
    <property type="match status" value="1"/>
</dbReference>
<dbReference type="PROSITE" id="PS50887">
    <property type="entry name" value="GGDEF"/>
    <property type="match status" value="1"/>
</dbReference>
<reference evidence="2 3" key="1">
    <citation type="journal article" date="2016" name="Environ. Microbiol.">
        <title>New Methyloceanibacter diversity from North Sea sediments includes methanotroph containing solely the soluble methane monooxygenase.</title>
        <authorList>
            <person name="Vekeman B."/>
            <person name="Kerckhof F.M."/>
            <person name="Cremers G."/>
            <person name="de Vos P."/>
            <person name="Vandamme P."/>
            <person name="Boon N."/>
            <person name="Op den Camp H.J."/>
            <person name="Heylen K."/>
        </authorList>
    </citation>
    <scope>NUCLEOTIDE SEQUENCE [LARGE SCALE GENOMIC DNA]</scope>
    <source>
        <strain evidence="2 3">R-67175</strain>
    </source>
</reference>
<dbReference type="InterPro" id="IPR029787">
    <property type="entry name" value="Nucleotide_cyclase"/>
</dbReference>
<accession>A0A1E3W1F0</accession>
<dbReference type="STRING" id="1774969.AUC69_08330"/>
<evidence type="ECO:0000313" key="2">
    <source>
        <dbReference type="EMBL" id="ODR99627.1"/>
    </source>
</evidence>
<gene>
    <name evidence="2" type="ORF">AUC69_08330</name>
</gene>
<dbReference type="InterPro" id="IPR043128">
    <property type="entry name" value="Rev_trsase/Diguanyl_cyclase"/>
</dbReference>
<dbReference type="SUPFAM" id="SSF55073">
    <property type="entry name" value="Nucleotide cyclase"/>
    <property type="match status" value="1"/>
</dbReference>
<keyword evidence="3" id="KW-1185">Reference proteome</keyword>
<dbReference type="InterPro" id="IPR000160">
    <property type="entry name" value="GGDEF_dom"/>
</dbReference>
<dbReference type="EMBL" id="LPWF01000016">
    <property type="protein sequence ID" value="ODR99627.1"/>
    <property type="molecule type" value="Genomic_DNA"/>
</dbReference>
<organism evidence="2 3">
    <name type="scientific">Methyloceanibacter superfactus</name>
    <dbReference type="NCBI Taxonomy" id="1774969"/>
    <lineage>
        <taxon>Bacteria</taxon>
        <taxon>Pseudomonadati</taxon>
        <taxon>Pseudomonadota</taxon>
        <taxon>Alphaproteobacteria</taxon>
        <taxon>Hyphomicrobiales</taxon>
        <taxon>Hyphomicrobiaceae</taxon>
        <taxon>Methyloceanibacter</taxon>
    </lineage>
</organism>
<feature type="domain" description="GGDEF" evidence="1">
    <location>
        <begin position="1"/>
        <end position="51"/>
    </location>
</feature>
<dbReference type="AlphaFoldDB" id="A0A1E3W1F0"/>
<comment type="caution">
    <text evidence="2">The sequence shown here is derived from an EMBL/GenBank/DDBJ whole genome shotgun (WGS) entry which is preliminary data.</text>
</comment>
<proteinExistence type="predicted"/>
<evidence type="ECO:0000313" key="3">
    <source>
        <dbReference type="Proteomes" id="UP000094472"/>
    </source>
</evidence>
<protein>
    <recommendedName>
        <fullName evidence="1">GGDEF domain-containing protein</fullName>
    </recommendedName>
</protein>
<evidence type="ECO:0000259" key="1">
    <source>
        <dbReference type="PROSITE" id="PS50887"/>
    </source>
</evidence>
<name>A0A1E3W1F0_9HYPH</name>
<dbReference type="Proteomes" id="UP000094472">
    <property type="component" value="Unassembled WGS sequence"/>
</dbReference>
<sequence length="65" mass="6732">MPLMGIPLSVSIGVTTCDGDGGDFARMHREAEAALRRVRGEGRNRIGIAPRSAECHPLGSAGDAA</sequence>